<dbReference type="EMBL" id="FXUF01000001">
    <property type="protein sequence ID" value="SMP41241.1"/>
    <property type="molecule type" value="Genomic_DNA"/>
</dbReference>
<evidence type="ECO:0000256" key="1">
    <source>
        <dbReference type="SAM" id="MobiDB-lite"/>
    </source>
</evidence>
<feature type="transmembrane region" description="Helical" evidence="2">
    <location>
        <begin position="12"/>
        <end position="30"/>
    </location>
</feature>
<feature type="transmembrane region" description="Helical" evidence="2">
    <location>
        <begin position="344"/>
        <end position="366"/>
    </location>
</feature>
<evidence type="ECO:0000256" key="2">
    <source>
        <dbReference type="SAM" id="Phobius"/>
    </source>
</evidence>
<feature type="transmembrane region" description="Helical" evidence="2">
    <location>
        <begin position="238"/>
        <end position="260"/>
    </location>
</feature>
<dbReference type="RefSeq" id="WP_283407809.1">
    <property type="nucleotide sequence ID" value="NZ_FXUF01000001.1"/>
</dbReference>
<feature type="transmembrane region" description="Helical" evidence="2">
    <location>
        <begin position="121"/>
        <end position="144"/>
    </location>
</feature>
<proteinExistence type="predicted"/>
<dbReference type="InterPro" id="IPR003675">
    <property type="entry name" value="Rce1/LyrA-like_dom"/>
</dbReference>
<protein>
    <recommendedName>
        <fullName evidence="3">CAAX prenyl protease 2/Lysostaphin resistance protein A-like domain-containing protein</fullName>
    </recommendedName>
</protein>
<evidence type="ECO:0000259" key="3">
    <source>
        <dbReference type="Pfam" id="PF02517"/>
    </source>
</evidence>
<feature type="transmembrane region" description="Helical" evidence="2">
    <location>
        <begin position="36"/>
        <end position="55"/>
    </location>
</feature>
<name>A0AA46AHN7_9CLOT</name>
<dbReference type="Pfam" id="PF02517">
    <property type="entry name" value="Rce1-like"/>
    <property type="match status" value="1"/>
</dbReference>
<feature type="compositionally biased region" description="Low complexity" evidence="1">
    <location>
        <begin position="280"/>
        <end position="292"/>
    </location>
</feature>
<feature type="region of interest" description="Disordered" evidence="1">
    <location>
        <begin position="270"/>
        <end position="332"/>
    </location>
</feature>
<dbReference type="Proteomes" id="UP001158066">
    <property type="component" value="Unassembled WGS sequence"/>
</dbReference>
<feature type="transmembrane region" description="Helical" evidence="2">
    <location>
        <begin position="76"/>
        <end position="101"/>
    </location>
</feature>
<keyword evidence="5" id="KW-1185">Reference proteome</keyword>
<comment type="caution">
    <text evidence="4">The sequence shown here is derived from an EMBL/GenBank/DDBJ whole genome shotgun (WGS) entry which is preliminary data.</text>
</comment>
<feature type="transmembrane region" description="Helical" evidence="2">
    <location>
        <begin position="156"/>
        <end position="188"/>
    </location>
</feature>
<evidence type="ECO:0000313" key="5">
    <source>
        <dbReference type="Proteomes" id="UP001158066"/>
    </source>
</evidence>
<accession>A0AA46AHN7</accession>
<dbReference type="GO" id="GO:0080120">
    <property type="term" value="P:CAAX-box protein maturation"/>
    <property type="evidence" value="ECO:0007669"/>
    <property type="project" value="UniProtKB-ARBA"/>
</dbReference>
<keyword evidence="2" id="KW-0812">Transmembrane</keyword>
<dbReference type="AlphaFoldDB" id="A0AA46AHN7"/>
<feature type="domain" description="CAAX prenyl protease 2/Lysostaphin resistance protein A-like" evidence="3">
    <location>
        <begin position="121"/>
        <end position="206"/>
    </location>
</feature>
<evidence type="ECO:0000313" key="4">
    <source>
        <dbReference type="EMBL" id="SMP41241.1"/>
    </source>
</evidence>
<dbReference type="PANTHER" id="PTHR36435">
    <property type="entry name" value="SLR1288 PROTEIN"/>
    <property type="match status" value="1"/>
</dbReference>
<dbReference type="PANTHER" id="PTHR36435:SF1">
    <property type="entry name" value="CAAX AMINO TERMINAL PROTEASE FAMILY PROTEIN"/>
    <property type="match status" value="1"/>
</dbReference>
<dbReference type="InterPro" id="IPR052710">
    <property type="entry name" value="CAAX_protease"/>
</dbReference>
<keyword evidence="2" id="KW-0472">Membrane</keyword>
<organism evidence="4 5">
    <name type="scientific">Anoxynatronum buryatiense</name>
    <dbReference type="NCBI Taxonomy" id="489973"/>
    <lineage>
        <taxon>Bacteria</taxon>
        <taxon>Bacillati</taxon>
        <taxon>Bacillota</taxon>
        <taxon>Clostridia</taxon>
        <taxon>Eubacteriales</taxon>
        <taxon>Clostridiaceae</taxon>
        <taxon>Anoxynatronum</taxon>
    </lineage>
</organism>
<reference evidence="4" key="1">
    <citation type="submission" date="2017-05" db="EMBL/GenBank/DDBJ databases">
        <authorList>
            <person name="Varghese N."/>
            <person name="Submissions S."/>
        </authorList>
    </citation>
    <scope>NUCLEOTIDE SEQUENCE</scope>
    <source>
        <strain evidence="4">Su22</strain>
    </source>
</reference>
<gene>
    <name evidence="4" type="ORF">SAMN06296020_101470</name>
</gene>
<dbReference type="GO" id="GO:0004175">
    <property type="term" value="F:endopeptidase activity"/>
    <property type="evidence" value="ECO:0007669"/>
    <property type="project" value="UniProtKB-ARBA"/>
</dbReference>
<keyword evidence="2" id="KW-1133">Transmembrane helix</keyword>
<sequence>MNKLRTLRVFDANLLFLIGSLLFFTIGFTVQQRELYTGLIITQLAVVLLPPFLYLELRRMNVRQILRLNPISLRQGVLAALITIFMYPAAVTANLLMLNLLSRIGNLEIPQLPAASSPFEYLRLILIVSLLAGVCEEVFFRGFIMRGYESLGQGKAVVITALLFGIFHYNIYNLLGAIMLGLVFGMLVKATGSLYAGIVGHIVNNGFAVTLSYVFTLLAQWMPAEEMQLAEETVSDSLLASLLFFGVLAILGIGVSWYLYRKLETSSLPQPAINTPMPPSQMSDDSPASASQTLNDEERAPELPANDDPQAEQAIQNSEEQALETGNEEALTDDQPPLVQWWEYFPLTGVIPLFIHILLIQISMVLGRF</sequence>
<feature type="transmembrane region" description="Helical" evidence="2">
    <location>
        <begin position="194"/>
        <end position="218"/>
    </location>
</feature>